<dbReference type="GO" id="GO:0005794">
    <property type="term" value="C:Golgi apparatus"/>
    <property type="evidence" value="ECO:0007669"/>
    <property type="project" value="TreeGrafter"/>
</dbReference>
<dbReference type="InterPro" id="IPR039859">
    <property type="entry name" value="PFA4/ZDH16/20/ERF2-like"/>
</dbReference>
<dbReference type="PROSITE" id="PS50216">
    <property type="entry name" value="DHHC"/>
    <property type="match status" value="1"/>
</dbReference>
<evidence type="ECO:0000256" key="7">
    <source>
        <dbReference type="ARBA" id="ARBA00023288"/>
    </source>
</evidence>
<proteinExistence type="inferred from homology"/>
<feature type="transmembrane region" description="Helical" evidence="10">
    <location>
        <begin position="89"/>
        <end position="107"/>
    </location>
</feature>
<keyword evidence="3 10" id="KW-0812">Transmembrane</keyword>
<comment type="catalytic activity">
    <reaction evidence="9 10">
        <text>L-cysteinyl-[protein] + hexadecanoyl-CoA = S-hexadecanoyl-L-cysteinyl-[protein] + CoA</text>
        <dbReference type="Rhea" id="RHEA:36683"/>
        <dbReference type="Rhea" id="RHEA-COMP:10131"/>
        <dbReference type="Rhea" id="RHEA-COMP:11032"/>
        <dbReference type="ChEBI" id="CHEBI:29950"/>
        <dbReference type="ChEBI" id="CHEBI:57287"/>
        <dbReference type="ChEBI" id="CHEBI:57379"/>
        <dbReference type="ChEBI" id="CHEBI:74151"/>
        <dbReference type="EC" id="2.3.1.225"/>
    </reaction>
</comment>
<evidence type="ECO:0000313" key="12">
    <source>
        <dbReference type="EMBL" id="RKF72191.1"/>
    </source>
</evidence>
<dbReference type="GO" id="GO:0019706">
    <property type="term" value="F:protein-cysteine S-palmitoyltransferase activity"/>
    <property type="evidence" value="ECO:0007669"/>
    <property type="project" value="UniProtKB-EC"/>
</dbReference>
<feature type="transmembrane region" description="Helical" evidence="10">
    <location>
        <begin position="6"/>
        <end position="26"/>
    </location>
</feature>
<dbReference type="PANTHER" id="PTHR22883">
    <property type="entry name" value="ZINC FINGER DHHC DOMAIN CONTAINING PROTEIN"/>
    <property type="match status" value="1"/>
</dbReference>
<protein>
    <recommendedName>
        <fullName evidence="10">Palmitoyltransferase</fullName>
        <ecNumber evidence="10">2.3.1.225</ecNumber>
    </recommendedName>
</protein>
<comment type="similarity">
    <text evidence="10">Belongs to the DHHC palmitoyltransferase family.</text>
</comment>
<dbReference type="GO" id="GO:0016020">
    <property type="term" value="C:membrane"/>
    <property type="evidence" value="ECO:0007669"/>
    <property type="project" value="UniProtKB-SubCell"/>
</dbReference>
<dbReference type="Pfam" id="PF01529">
    <property type="entry name" value="DHHC"/>
    <property type="match status" value="1"/>
</dbReference>
<dbReference type="Proteomes" id="UP000285326">
    <property type="component" value="Unassembled WGS sequence"/>
</dbReference>
<evidence type="ECO:0000256" key="8">
    <source>
        <dbReference type="ARBA" id="ARBA00023315"/>
    </source>
</evidence>
<comment type="caution">
    <text evidence="12">The sequence shown here is derived from an EMBL/GenBank/DDBJ whole genome shotgun (WGS) entry which is preliminary data.</text>
</comment>
<comment type="subcellular location">
    <subcellularLocation>
        <location evidence="1">Membrane</location>
        <topology evidence="1">Multi-pass membrane protein</topology>
    </subcellularLocation>
</comment>
<dbReference type="InterPro" id="IPR001594">
    <property type="entry name" value="Palmitoyltrfase_DHHC"/>
</dbReference>
<feature type="transmembrane region" description="Helical" evidence="10">
    <location>
        <begin position="119"/>
        <end position="136"/>
    </location>
</feature>
<evidence type="ECO:0000256" key="3">
    <source>
        <dbReference type="ARBA" id="ARBA00022692"/>
    </source>
</evidence>
<dbReference type="GO" id="GO:0005783">
    <property type="term" value="C:endoplasmic reticulum"/>
    <property type="evidence" value="ECO:0007669"/>
    <property type="project" value="TreeGrafter"/>
</dbReference>
<keyword evidence="5 10" id="KW-0472">Membrane</keyword>
<keyword evidence="2 10" id="KW-0808">Transferase</keyword>
<dbReference type="GO" id="GO:0006612">
    <property type="term" value="P:protein targeting to membrane"/>
    <property type="evidence" value="ECO:0007669"/>
    <property type="project" value="TreeGrafter"/>
</dbReference>
<evidence type="ECO:0000256" key="5">
    <source>
        <dbReference type="ARBA" id="ARBA00023136"/>
    </source>
</evidence>
<evidence type="ECO:0000256" key="9">
    <source>
        <dbReference type="ARBA" id="ARBA00048048"/>
    </source>
</evidence>
<evidence type="ECO:0000259" key="11">
    <source>
        <dbReference type="Pfam" id="PF01529"/>
    </source>
</evidence>
<evidence type="ECO:0000256" key="1">
    <source>
        <dbReference type="ARBA" id="ARBA00004141"/>
    </source>
</evidence>
<evidence type="ECO:0000256" key="6">
    <source>
        <dbReference type="ARBA" id="ARBA00023139"/>
    </source>
</evidence>
<feature type="domain" description="Palmitoyltransferase DHHC" evidence="11">
    <location>
        <begin position="166"/>
        <end position="307"/>
    </location>
</feature>
<dbReference type="EMBL" id="MCBS01024910">
    <property type="protein sequence ID" value="RKF72191.1"/>
    <property type="molecule type" value="Genomic_DNA"/>
</dbReference>
<comment type="domain">
    <text evidence="10">The DHHC domain is required for palmitoyltransferase activity.</text>
</comment>
<sequence>MGTLKYVAGVLLSISFIIFVAFFGRLPRLSLSLPLLTVFRKTPIGWLYRVLWFQLPSGLRVVDKKLTNGQISLWVLRLASHLWNDRHPLILILFVLLLGVSEVMFLPPAWPLLSNSQKCLALIAVGLPWIFLYASAATDPGYISKANHSLQMALYPYDFTTFYPGMTCRTCQMLKPARSKHCSICKRCISKLDHHCIFINNCVGYRNHHYFILLVSSTAFLTTCATYFGMSLLSEMVRKQFPGWNIRGIGYSWTKYTSALAWALNKEVGIGSITLLCLFTSPMISGLLIYHLYLIWAGTTTNETMKWSDLSSDMSDGFAFRRNLSLHRTRDERYEPLWTRWPKESEHIISRSYDGQTPNPNIIGYGKWERVWSLANIPNLYDLGFYNNLRDIFWPVYTFKRVNQVEDPSTSNLSCTNCPTSIDNQ</sequence>
<evidence type="ECO:0000256" key="2">
    <source>
        <dbReference type="ARBA" id="ARBA00022679"/>
    </source>
</evidence>
<reference evidence="12 13" key="1">
    <citation type="journal article" date="2018" name="BMC Genomics">
        <title>Comparative genome analyses reveal sequence features reflecting distinct modes of host-adaptation between dicot and monocot powdery mildew.</title>
        <authorList>
            <person name="Wu Y."/>
            <person name="Ma X."/>
            <person name="Pan Z."/>
            <person name="Kale S.D."/>
            <person name="Song Y."/>
            <person name="King H."/>
            <person name="Zhang Q."/>
            <person name="Presley C."/>
            <person name="Deng X."/>
            <person name="Wei C.I."/>
            <person name="Xiao S."/>
        </authorList>
    </citation>
    <scope>NUCLEOTIDE SEQUENCE [LARGE SCALE GENOMIC DNA]</scope>
    <source>
        <strain evidence="12">UMSG1</strain>
    </source>
</reference>
<evidence type="ECO:0000256" key="4">
    <source>
        <dbReference type="ARBA" id="ARBA00022989"/>
    </source>
</evidence>
<keyword evidence="8 10" id="KW-0012">Acyltransferase</keyword>
<keyword evidence="6" id="KW-0564">Palmitate</keyword>
<evidence type="ECO:0000256" key="10">
    <source>
        <dbReference type="RuleBase" id="RU079119"/>
    </source>
</evidence>
<name>A0A420ICB7_9PEZI</name>
<keyword evidence="7" id="KW-0449">Lipoprotein</keyword>
<gene>
    <name evidence="12" type="ORF">GcM1_249255</name>
</gene>
<evidence type="ECO:0000313" key="13">
    <source>
        <dbReference type="Proteomes" id="UP000285326"/>
    </source>
</evidence>
<dbReference type="AlphaFoldDB" id="A0A420ICB7"/>
<feature type="transmembrane region" description="Helical" evidence="10">
    <location>
        <begin position="273"/>
        <end position="296"/>
    </location>
</feature>
<keyword evidence="4 10" id="KW-1133">Transmembrane helix</keyword>
<accession>A0A420ICB7</accession>
<dbReference type="EC" id="2.3.1.225" evidence="10"/>
<organism evidence="12 13">
    <name type="scientific">Golovinomyces cichoracearum</name>
    <dbReference type="NCBI Taxonomy" id="62708"/>
    <lineage>
        <taxon>Eukaryota</taxon>
        <taxon>Fungi</taxon>
        <taxon>Dikarya</taxon>
        <taxon>Ascomycota</taxon>
        <taxon>Pezizomycotina</taxon>
        <taxon>Leotiomycetes</taxon>
        <taxon>Erysiphales</taxon>
        <taxon>Erysiphaceae</taxon>
        <taxon>Golovinomyces</taxon>
    </lineage>
</organism>
<feature type="transmembrane region" description="Helical" evidence="10">
    <location>
        <begin position="210"/>
        <end position="230"/>
    </location>
</feature>
<dbReference type="PANTHER" id="PTHR22883:SF288">
    <property type="entry name" value="PALMITOYLTRANSFERASE SWF1"/>
    <property type="match status" value="1"/>
</dbReference>